<gene>
    <name evidence="1" type="ORF">BCAMP_12951</name>
</gene>
<evidence type="ECO:0000313" key="2">
    <source>
        <dbReference type="Proteomes" id="UP000019243"/>
    </source>
</evidence>
<accession>W7C8P6</accession>
<dbReference type="Proteomes" id="UP000019243">
    <property type="component" value="Unassembled WGS sequence"/>
</dbReference>
<evidence type="ECO:0000313" key="1">
    <source>
        <dbReference type="EMBL" id="EUJ33402.1"/>
    </source>
</evidence>
<name>W7C8P6_9LIST</name>
<dbReference type="EMBL" id="AODH01000100">
    <property type="protein sequence ID" value="EUJ33402.1"/>
    <property type="molecule type" value="Genomic_DNA"/>
</dbReference>
<proteinExistence type="predicted"/>
<organism evidence="1 2">
    <name type="scientific">Brochothrix campestris FSL F6-1037</name>
    <dbReference type="NCBI Taxonomy" id="1265861"/>
    <lineage>
        <taxon>Bacteria</taxon>
        <taxon>Bacillati</taxon>
        <taxon>Bacillota</taxon>
        <taxon>Bacilli</taxon>
        <taxon>Bacillales</taxon>
        <taxon>Listeriaceae</taxon>
        <taxon>Brochothrix</taxon>
    </lineage>
</organism>
<protein>
    <submittedName>
        <fullName evidence="1">Uncharacterized protein</fullName>
    </submittedName>
</protein>
<dbReference type="AlphaFoldDB" id="W7C8P6"/>
<keyword evidence="2" id="KW-1185">Reference proteome</keyword>
<dbReference type="RefSeq" id="WP_408605197.1">
    <property type="nucleotide sequence ID" value="NZ_AODH01000100.1"/>
</dbReference>
<sequence length="125" mass="15020">LNQTRIKLMNRYDTPNSEDKKIYRKTQSVLEITSQKTKTDLSDFDYRYHRLFNGQKSSRGLIDYFMTLDVEFKETYELAQQLLIALQHKNPPAYQSLIQTKKTFRFFTTETQFKNIKQAFTCNRK</sequence>
<comment type="caution">
    <text evidence="1">The sequence shown here is derived from an EMBL/GenBank/DDBJ whole genome shotgun (WGS) entry which is preliminary data.</text>
</comment>
<feature type="non-terminal residue" evidence="1">
    <location>
        <position position="1"/>
    </location>
</feature>
<reference evidence="1 2" key="1">
    <citation type="submission" date="2012-12" db="EMBL/GenBank/DDBJ databases">
        <title>Novel taxa of Listeriaceae from agricultural environments in the United States.</title>
        <authorList>
            <person name="den Bakker H.C."/>
            <person name="Allred A."/>
            <person name="Warchocki S."/>
            <person name="Wright E.M."/>
            <person name="Burrell A."/>
            <person name="Nightingale K.K."/>
            <person name="Kephart D."/>
            <person name="Wiedmann M."/>
        </authorList>
    </citation>
    <scope>NUCLEOTIDE SEQUENCE [LARGE SCALE GENOMIC DNA]</scope>
    <source>
        <strain evidence="1 2">FSL F6-1037</strain>
    </source>
</reference>